<dbReference type="Proteomes" id="UP000193719">
    <property type="component" value="Unassembled WGS sequence"/>
</dbReference>
<evidence type="ECO:0000313" key="2">
    <source>
        <dbReference type="Proteomes" id="UP000193719"/>
    </source>
</evidence>
<reference evidence="1 2" key="2">
    <citation type="submission" date="2016-08" db="EMBL/GenBank/DDBJ databases">
        <title>Pervasive Adenine N6-methylation of Active Genes in Fungi.</title>
        <authorList>
            <consortium name="DOE Joint Genome Institute"/>
            <person name="Mondo S.J."/>
            <person name="Dannebaum R.O."/>
            <person name="Kuo R.C."/>
            <person name="Labutti K."/>
            <person name="Haridas S."/>
            <person name="Kuo A."/>
            <person name="Salamov A."/>
            <person name="Ahrendt S.R."/>
            <person name="Lipzen A."/>
            <person name="Sullivan W."/>
            <person name="Andreopoulos W.B."/>
            <person name="Clum A."/>
            <person name="Lindquist E."/>
            <person name="Daum C."/>
            <person name="Ramamoorthy G.K."/>
            <person name="Gryganskyi A."/>
            <person name="Culley D."/>
            <person name="Magnuson J.K."/>
            <person name="James T.Y."/>
            <person name="O'Malley M.A."/>
            <person name="Stajich J.E."/>
            <person name="Spatafora J.W."/>
            <person name="Visel A."/>
            <person name="Grigoriev I.V."/>
        </authorList>
    </citation>
    <scope>NUCLEOTIDE SEQUENCE [LARGE SCALE GENOMIC DNA]</scope>
    <source>
        <strain evidence="2">finn</strain>
    </source>
</reference>
<proteinExistence type="predicted"/>
<evidence type="ECO:0000313" key="1">
    <source>
        <dbReference type="EMBL" id="ORX55255.1"/>
    </source>
</evidence>
<dbReference type="OrthoDB" id="2107400at2759"/>
<keyword evidence="2" id="KW-1185">Reference proteome</keyword>
<gene>
    <name evidence="1" type="ORF">BCR36DRAFT_410198</name>
</gene>
<dbReference type="AlphaFoldDB" id="A0A1Y1VFR1"/>
<comment type="caution">
    <text evidence="1">The sequence shown here is derived from an EMBL/GenBank/DDBJ whole genome shotgun (WGS) entry which is preliminary data.</text>
</comment>
<organism evidence="1 2">
    <name type="scientific">Piromyces finnis</name>
    <dbReference type="NCBI Taxonomy" id="1754191"/>
    <lineage>
        <taxon>Eukaryota</taxon>
        <taxon>Fungi</taxon>
        <taxon>Fungi incertae sedis</taxon>
        <taxon>Chytridiomycota</taxon>
        <taxon>Chytridiomycota incertae sedis</taxon>
        <taxon>Neocallimastigomycetes</taxon>
        <taxon>Neocallimastigales</taxon>
        <taxon>Neocallimastigaceae</taxon>
        <taxon>Piromyces</taxon>
    </lineage>
</organism>
<sequence>MYRFKKSHIPNVTIPCNSITKAKSNNFVYPSPELDFGSTIEMIFRKHGIYDQLVNHTGEWSVKIQSLEARPLIVSRYTSYDADSNGKTVIAVAHLSQTVMSQNPEAPPSISVSKNTSESDDLYFDPLIEFELLPSGLWHAIGVVRWNRNYQKVKNYHDQLELDYYVNGWAKRIHDNYVSHESYSLVTFN</sequence>
<name>A0A1Y1VFR1_9FUNG</name>
<dbReference type="EMBL" id="MCFH01000009">
    <property type="protein sequence ID" value="ORX55255.1"/>
    <property type="molecule type" value="Genomic_DNA"/>
</dbReference>
<reference evidence="1 2" key="1">
    <citation type="submission" date="2016-08" db="EMBL/GenBank/DDBJ databases">
        <title>Genomes of anaerobic fungi encode conserved fungal cellulosomes for biomass hydrolysis.</title>
        <authorList>
            <consortium name="DOE Joint Genome Institute"/>
            <person name="Haitjema C.H."/>
            <person name="Gilmore S.P."/>
            <person name="Henske J.K."/>
            <person name="Solomon K.V."/>
            <person name="De Groot R."/>
            <person name="Kuo A."/>
            <person name="Mondo S.J."/>
            <person name="Salamov A.A."/>
            <person name="Labutti K."/>
            <person name="Zhao Z."/>
            <person name="Chiniquy J."/>
            <person name="Barry K."/>
            <person name="Brewer H.M."/>
            <person name="Purvine S.O."/>
            <person name="Wright A.T."/>
            <person name="Boxma B."/>
            <person name="Van Alen T."/>
            <person name="Hackstein J.H."/>
            <person name="Baker S.E."/>
            <person name="Grigoriev I.V."/>
            <person name="O'Malley M.A."/>
        </authorList>
    </citation>
    <scope>NUCLEOTIDE SEQUENCE [LARGE SCALE GENOMIC DNA]</scope>
    <source>
        <strain evidence="2">finn</strain>
    </source>
</reference>
<protein>
    <submittedName>
        <fullName evidence="1">Uncharacterized protein</fullName>
    </submittedName>
</protein>
<accession>A0A1Y1VFR1</accession>